<comment type="function">
    <text evidence="8">Presumably involved in the processing and regular turnover of intracellular proteins. Catalyzes the removal of unsubstituted N-terminal amino acids from various peptides.</text>
</comment>
<feature type="active site" evidence="8">
    <location>
        <position position="269"/>
    </location>
</feature>
<comment type="cofactor">
    <cofactor evidence="8">
        <name>Mn(2+)</name>
        <dbReference type="ChEBI" id="CHEBI:29035"/>
    </cofactor>
    <text evidence="8">Binds 2 manganese ions per subunit.</text>
</comment>
<dbReference type="InterPro" id="IPR000819">
    <property type="entry name" value="Peptidase_M17_C"/>
</dbReference>
<evidence type="ECO:0000256" key="8">
    <source>
        <dbReference type="HAMAP-Rule" id="MF_00181"/>
    </source>
</evidence>
<dbReference type="GO" id="GO:0004177">
    <property type="term" value="F:aminopeptidase activity"/>
    <property type="evidence" value="ECO:0007669"/>
    <property type="project" value="UniProtKB-KW"/>
</dbReference>
<keyword evidence="8" id="KW-0479">Metal-binding</keyword>
<dbReference type="InterPro" id="IPR011356">
    <property type="entry name" value="Leucine_aapep/pepB"/>
</dbReference>
<dbReference type="Pfam" id="PF00883">
    <property type="entry name" value="Peptidase_M17"/>
    <property type="match status" value="1"/>
</dbReference>
<dbReference type="Proteomes" id="UP001495147">
    <property type="component" value="Unassembled WGS sequence"/>
</dbReference>
<dbReference type="Pfam" id="PF02789">
    <property type="entry name" value="Peptidase_M17_N"/>
    <property type="match status" value="1"/>
</dbReference>
<dbReference type="HAMAP" id="MF_00181">
    <property type="entry name" value="Cytosol_peptidase_M17"/>
    <property type="match status" value="1"/>
</dbReference>
<keyword evidence="11" id="KW-1185">Reference proteome</keyword>
<evidence type="ECO:0000256" key="6">
    <source>
        <dbReference type="ARBA" id="ARBA00022801"/>
    </source>
</evidence>
<gene>
    <name evidence="8" type="primary">pepA</name>
    <name evidence="10" type="ORF">ABDJ85_06550</name>
</gene>
<evidence type="ECO:0000313" key="11">
    <source>
        <dbReference type="Proteomes" id="UP001495147"/>
    </source>
</evidence>
<dbReference type="InterPro" id="IPR008283">
    <property type="entry name" value="Peptidase_M17_N"/>
</dbReference>
<dbReference type="PROSITE" id="PS00631">
    <property type="entry name" value="CYTOSOL_AP"/>
    <property type="match status" value="1"/>
</dbReference>
<evidence type="ECO:0000256" key="4">
    <source>
        <dbReference type="ARBA" id="ARBA00022438"/>
    </source>
</evidence>
<feature type="binding site" evidence="8">
    <location>
        <position position="262"/>
    </location>
    <ligand>
        <name>Mn(2+)</name>
        <dbReference type="ChEBI" id="CHEBI:29035"/>
        <label>1</label>
    </ligand>
</feature>
<dbReference type="CDD" id="cd00433">
    <property type="entry name" value="Peptidase_M17"/>
    <property type="match status" value="1"/>
</dbReference>
<feature type="binding site" evidence="8">
    <location>
        <position position="341"/>
    </location>
    <ligand>
        <name>Mn(2+)</name>
        <dbReference type="ChEBI" id="CHEBI:29035"/>
        <label>2</label>
    </ligand>
</feature>
<keyword evidence="6 8" id="KW-0378">Hydrolase</keyword>
<feature type="binding site" evidence="8">
    <location>
        <position position="262"/>
    </location>
    <ligand>
        <name>Mn(2+)</name>
        <dbReference type="ChEBI" id="CHEBI:29035"/>
        <label>2</label>
    </ligand>
</feature>
<keyword evidence="8" id="KW-0963">Cytoplasm</keyword>
<dbReference type="InterPro" id="IPR043472">
    <property type="entry name" value="Macro_dom-like"/>
</dbReference>
<dbReference type="EC" id="3.4.11.10" evidence="8"/>
<dbReference type="Gene3D" id="3.40.630.10">
    <property type="entry name" value="Zn peptidases"/>
    <property type="match status" value="1"/>
</dbReference>
<comment type="subcellular location">
    <subcellularLocation>
        <location evidence="8">Cytoplasm</location>
    </subcellularLocation>
</comment>
<feature type="binding site" evidence="8">
    <location>
        <position position="341"/>
    </location>
    <ligand>
        <name>Mn(2+)</name>
        <dbReference type="ChEBI" id="CHEBI:29035"/>
        <label>1</label>
    </ligand>
</feature>
<comment type="catalytic activity">
    <reaction evidence="2 8">
        <text>Release of an N-terminal amino acid, preferentially leucine, but not glutamic or aspartic acids.</text>
        <dbReference type="EC" id="3.4.11.10"/>
    </reaction>
</comment>
<dbReference type="SUPFAM" id="SSF53187">
    <property type="entry name" value="Zn-dependent exopeptidases"/>
    <property type="match status" value="1"/>
</dbReference>
<evidence type="ECO:0000256" key="7">
    <source>
        <dbReference type="ARBA" id="ARBA00023211"/>
    </source>
</evidence>
<dbReference type="PANTHER" id="PTHR11963">
    <property type="entry name" value="LEUCINE AMINOPEPTIDASE-RELATED"/>
    <property type="match status" value="1"/>
</dbReference>
<comment type="caution">
    <text evidence="10">The sequence shown here is derived from an EMBL/GenBank/DDBJ whole genome shotgun (WGS) entry which is preliminary data.</text>
</comment>
<feature type="binding site" evidence="8">
    <location>
        <position position="280"/>
    </location>
    <ligand>
        <name>Mn(2+)</name>
        <dbReference type="ChEBI" id="CHEBI:29035"/>
        <label>2</label>
    </ligand>
</feature>
<proteinExistence type="inferred from homology"/>
<feature type="active site" evidence="8">
    <location>
        <position position="343"/>
    </location>
</feature>
<reference evidence="10 11" key="1">
    <citation type="submission" date="2024-05" db="EMBL/GenBank/DDBJ databases">
        <title>Roseateles sp. DJS-2-20 16S ribosomal RNA gene Genome sequencing and assembly.</title>
        <authorList>
            <person name="Woo H."/>
        </authorList>
    </citation>
    <scope>NUCLEOTIDE SEQUENCE [LARGE SCALE GENOMIC DNA]</scope>
    <source>
        <strain evidence="10 11">DJS-2-20</strain>
    </source>
</reference>
<dbReference type="PANTHER" id="PTHR11963:SF23">
    <property type="entry name" value="CYTOSOL AMINOPEPTIDASE"/>
    <property type="match status" value="1"/>
</dbReference>
<dbReference type="InterPro" id="IPR023042">
    <property type="entry name" value="Peptidase_M17_leu_NH2_pept"/>
</dbReference>
<evidence type="ECO:0000259" key="9">
    <source>
        <dbReference type="PROSITE" id="PS00631"/>
    </source>
</evidence>
<name>A0ABV0G073_9BURK</name>
<feature type="binding site" evidence="8">
    <location>
        <position position="257"/>
    </location>
    <ligand>
        <name>Mn(2+)</name>
        <dbReference type="ChEBI" id="CHEBI:29035"/>
        <label>2</label>
    </ligand>
</feature>
<keyword evidence="5 8" id="KW-0645">Protease</keyword>
<dbReference type="SUPFAM" id="SSF52949">
    <property type="entry name" value="Macro domain-like"/>
    <property type="match status" value="1"/>
</dbReference>
<accession>A0ABV0G073</accession>
<evidence type="ECO:0000256" key="5">
    <source>
        <dbReference type="ARBA" id="ARBA00022670"/>
    </source>
</evidence>
<feature type="binding site" evidence="8">
    <location>
        <position position="339"/>
    </location>
    <ligand>
        <name>Mn(2+)</name>
        <dbReference type="ChEBI" id="CHEBI:29035"/>
        <label>1</label>
    </ligand>
</feature>
<dbReference type="EMBL" id="JBDPZD010000002">
    <property type="protein sequence ID" value="MEO3691125.1"/>
    <property type="molecule type" value="Genomic_DNA"/>
</dbReference>
<feature type="domain" description="Cytosol aminopeptidase" evidence="9">
    <location>
        <begin position="337"/>
        <end position="344"/>
    </location>
</feature>
<sequence>MDFKIQTASALAGVSADALIVVLAGDALPAQLDKSVAALAQDAIKLGDWQLKAGQTIALTRPAGLKASRLVLAASGRAGLAAGKAALASALAALKGRSVAHAAICFVGFDAGLADSLSEQAVLAVAEAVYVYRHTKPSAPAAAKLARVTLLYGAAEAKAARPGLARGQAIAAGVELARECANRPGNHATPSHLASVAVDLGKRHDLKVEVLDRKQVERLGMGSFLAVAKGSDEPLKFIVAQYHGAAKTQAPVVLVGKGITFDSGGISLKPGAEMDEMKFDMGGAASVLGALRAVAELRPKLNLVVIVPACENMPSGRALKPGDVVTSMSGQTIEILNTDAEGRLILCDALTYAERFKPSVVVDVATLTGACVIALGGVRSGMFANDDEVAGALSTAGEAALDPCWRMPLDEAYDDALKSNFADMANVGSRAGGAVTAAKFLQRFAGKFRWGHLDIAGTAWKGGAAKGATGRPVGLLTHFVLSQGR</sequence>
<comment type="similarity">
    <text evidence="3 8">Belongs to the peptidase M17 family.</text>
</comment>
<dbReference type="NCBIfam" id="NF002074">
    <property type="entry name" value="PRK00913.1-4"/>
    <property type="match status" value="1"/>
</dbReference>
<comment type="catalytic activity">
    <reaction evidence="1 8">
        <text>Release of an N-terminal amino acid, Xaa-|-Yaa-, in which Xaa is preferably Leu, but may be other amino acids including Pro although not Arg or Lys, and Yaa may be Pro. Amino acid amides and methyl esters are also readily hydrolyzed, but rates on arylamides are exceedingly low.</text>
        <dbReference type="EC" id="3.4.11.1"/>
    </reaction>
</comment>
<keyword evidence="4 8" id="KW-0031">Aminopeptidase</keyword>
<dbReference type="RefSeq" id="WP_347703968.1">
    <property type="nucleotide sequence ID" value="NZ_JBDPZD010000002.1"/>
</dbReference>
<protein>
    <recommendedName>
        <fullName evidence="8">Probable cytosol aminopeptidase</fullName>
        <ecNumber evidence="8">3.4.11.1</ecNumber>
    </recommendedName>
    <alternativeName>
        <fullName evidence="8">Leucine aminopeptidase</fullName>
        <shortName evidence="8">LAP</shortName>
        <ecNumber evidence="8">3.4.11.10</ecNumber>
    </alternativeName>
    <alternativeName>
        <fullName evidence="8">Leucyl aminopeptidase</fullName>
    </alternativeName>
</protein>
<evidence type="ECO:0000313" key="10">
    <source>
        <dbReference type="EMBL" id="MEO3691125.1"/>
    </source>
</evidence>
<evidence type="ECO:0000256" key="3">
    <source>
        <dbReference type="ARBA" id="ARBA00009528"/>
    </source>
</evidence>
<evidence type="ECO:0000256" key="1">
    <source>
        <dbReference type="ARBA" id="ARBA00000135"/>
    </source>
</evidence>
<evidence type="ECO:0000256" key="2">
    <source>
        <dbReference type="ARBA" id="ARBA00000967"/>
    </source>
</evidence>
<organism evidence="10 11">
    <name type="scientific">Roseateles paludis</name>
    <dbReference type="NCBI Taxonomy" id="3145238"/>
    <lineage>
        <taxon>Bacteria</taxon>
        <taxon>Pseudomonadati</taxon>
        <taxon>Pseudomonadota</taxon>
        <taxon>Betaproteobacteria</taxon>
        <taxon>Burkholderiales</taxon>
        <taxon>Sphaerotilaceae</taxon>
        <taxon>Roseateles</taxon>
    </lineage>
</organism>
<dbReference type="Gene3D" id="3.40.220.10">
    <property type="entry name" value="Leucine Aminopeptidase, subunit E, domain 1"/>
    <property type="match status" value="1"/>
</dbReference>
<dbReference type="EC" id="3.4.11.1" evidence="8"/>
<keyword evidence="7 8" id="KW-0464">Manganese</keyword>
<dbReference type="PRINTS" id="PR00481">
    <property type="entry name" value="LAMNOPPTDASE"/>
</dbReference>